<dbReference type="InterPro" id="IPR038746">
    <property type="entry name" value="Atat"/>
</dbReference>
<dbReference type="InterPro" id="IPR007965">
    <property type="entry name" value="GNAT_ATAT"/>
</dbReference>
<dbReference type="OrthoDB" id="447510at2759"/>
<accession>A0A443SVF8</accession>
<dbReference type="GO" id="GO:0019799">
    <property type="term" value="F:tubulin N-acetyltransferase activity"/>
    <property type="evidence" value="ECO:0007669"/>
    <property type="project" value="InterPro"/>
</dbReference>
<organism evidence="4 5">
    <name type="scientific">Leptotrombidium deliense</name>
    <dbReference type="NCBI Taxonomy" id="299467"/>
    <lineage>
        <taxon>Eukaryota</taxon>
        <taxon>Metazoa</taxon>
        <taxon>Ecdysozoa</taxon>
        <taxon>Arthropoda</taxon>
        <taxon>Chelicerata</taxon>
        <taxon>Arachnida</taxon>
        <taxon>Acari</taxon>
        <taxon>Acariformes</taxon>
        <taxon>Trombidiformes</taxon>
        <taxon>Prostigmata</taxon>
        <taxon>Anystina</taxon>
        <taxon>Parasitengona</taxon>
        <taxon>Trombiculoidea</taxon>
        <taxon>Trombiculidae</taxon>
        <taxon>Leptotrombidium</taxon>
    </lineage>
</organism>
<dbReference type="AlphaFoldDB" id="A0A443SVF8"/>
<name>A0A443SVF8_9ACAR</name>
<dbReference type="Pfam" id="PF05301">
    <property type="entry name" value="Acetyltransf_16"/>
    <property type="match status" value="1"/>
</dbReference>
<evidence type="ECO:0000313" key="4">
    <source>
        <dbReference type="EMBL" id="RWS31490.1"/>
    </source>
</evidence>
<keyword evidence="2" id="KW-0012">Acyltransferase</keyword>
<dbReference type="Gene3D" id="3.40.630.30">
    <property type="match status" value="1"/>
</dbReference>
<dbReference type="Proteomes" id="UP000288716">
    <property type="component" value="Unassembled WGS sequence"/>
</dbReference>
<feature type="domain" description="N-acetyltransferase" evidence="3">
    <location>
        <begin position="12"/>
        <end position="197"/>
    </location>
</feature>
<keyword evidence="1" id="KW-0808">Transferase</keyword>
<dbReference type="VEuPathDB" id="VectorBase:LDEU000551"/>
<dbReference type="PANTHER" id="PTHR12327">
    <property type="entry name" value="ALPHA-TUBULIN N-ACETYLTRANSFERASE 1"/>
    <property type="match status" value="1"/>
</dbReference>
<protein>
    <recommendedName>
        <fullName evidence="3">N-acetyltransferase domain-containing protein</fullName>
    </recommendedName>
</protein>
<evidence type="ECO:0000256" key="2">
    <source>
        <dbReference type="ARBA" id="ARBA00023315"/>
    </source>
</evidence>
<dbReference type="GO" id="GO:0005874">
    <property type="term" value="C:microtubule"/>
    <property type="evidence" value="ECO:0007669"/>
    <property type="project" value="InterPro"/>
</dbReference>
<evidence type="ECO:0000256" key="1">
    <source>
        <dbReference type="ARBA" id="ARBA00022679"/>
    </source>
</evidence>
<reference evidence="4 5" key="1">
    <citation type="journal article" date="2018" name="Gigascience">
        <title>Genomes of trombidid mites reveal novel predicted allergens and laterally-transferred genes associated with secondary metabolism.</title>
        <authorList>
            <person name="Dong X."/>
            <person name="Chaisiri K."/>
            <person name="Xia D."/>
            <person name="Armstrong S.D."/>
            <person name="Fang Y."/>
            <person name="Donnelly M.J."/>
            <person name="Kadowaki T."/>
            <person name="McGarry J.W."/>
            <person name="Darby A.C."/>
            <person name="Makepeace B.L."/>
        </authorList>
    </citation>
    <scope>NUCLEOTIDE SEQUENCE [LARGE SCALE GENOMIC DNA]</scope>
    <source>
        <strain evidence="4">UoL-UT</strain>
    </source>
</reference>
<gene>
    <name evidence="4" type="ORF">B4U80_04255</name>
</gene>
<proteinExistence type="predicted"/>
<comment type="caution">
    <text evidence="4">The sequence shown here is derived from an EMBL/GenBank/DDBJ whole genome shotgun (WGS) entry which is preliminary data.</text>
</comment>
<keyword evidence="5" id="KW-1185">Reference proteome</keyword>
<sequence length="198" mass="22679">MNGHELILFARVESQGSLQLLTARDLSTDNCYDCSQLSSLHSLQNRVECTLEQTINQLGVESAKAQNLKAPITSFQRLLNGSFPNSPTKYSDCIYLLLTCDSNEDFSVLGFIKTGNRSLYLQRDVMLHLVADFYVRERRKGFGFLLFSQMLKFENVKAKNCAIDRPTPCMLSFLKKHFSLENPLPQHNRYVIFDGFFM</sequence>
<dbReference type="PANTHER" id="PTHR12327:SF0">
    <property type="entry name" value="ALPHA-TUBULIN N-ACETYLTRANSFERASE 1"/>
    <property type="match status" value="1"/>
</dbReference>
<dbReference type="PROSITE" id="PS51730">
    <property type="entry name" value="GNAT_ATAT"/>
    <property type="match status" value="1"/>
</dbReference>
<evidence type="ECO:0000313" key="5">
    <source>
        <dbReference type="Proteomes" id="UP000288716"/>
    </source>
</evidence>
<dbReference type="EMBL" id="NCKV01000149">
    <property type="protein sequence ID" value="RWS31490.1"/>
    <property type="molecule type" value="Genomic_DNA"/>
</dbReference>
<evidence type="ECO:0000259" key="3">
    <source>
        <dbReference type="PROSITE" id="PS51730"/>
    </source>
</evidence>